<protein>
    <recommendedName>
        <fullName evidence="3">DUF2971 domain-containing protein</fullName>
    </recommendedName>
</protein>
<proteinExistence type="predicted"/>
<sequence>MGTEATDIKKALPGELENLEIYFAPPEQLNDPLEGYKEIYWAGDEIIWRNFFRHYLLVLALRSWDLDEAVRLGTPLPKNLPIEQYPANLRGAFQAGYQEMDALIGGCDVIQGYVRALSKNEAKHYRPEVSFYLATLHTRLLSTVLLVNFKHGLSGVYPDQTSENSLGDRDLHLQAISNIEAQDGTLRDAGSYEKMALLNATYAIRTAHVMPGGHIGARELITTFVPHYLDQIERLMHPQWYVACFMKECSNSAIWGSYGDNHRGICLRYRVLGDAPSMTMEMNKPDGRGYNGIFHSFQNMGFKEVFYDREFSEIDFFRFLGNVSNEALSGFWYSDAQGNLSSKSEWLRSHSNELWMEHHENLDFALTSKLPQWGSEKEYRLVLSSYLDISDKKHRILKYRFTSLDGLIFGIKTPLEDKLKCIRIIRAHCEREDIESFNFYQAYYDPQTKSIEHGLLPITLYEADPESEEPSDREAL</sequence>
<organism evidence="1 2">
    <name type="scientific">Pseudomonas asturiensis</name>
    <dbReference type="NCBI Taxonomy" id="1190415"/>
    <lineage>
        <taxon>Bacteria</taxon>
        <taxon>Pseudomonadati</taxon>
        <taxon>Pseudomonadota</taxon>
        <taxon>Gammaproteobacteria</taxon>
        <taxon>Pseudomonadales</taxon>
        <taxon>Pseudomonadaceae</taxon>
        <taxon>Pseudomonas</taxon>
    </lineage>
</organism>
<dbReference type="AlphaFoldDB" id="A0A1M7PTQ2"/>
<accession>A0A1M7PTQ2</accession>
<dbReference type="EMBL" id="FRDA01000013">
    <property type="protein sequence ID" value="SHN20862.1"/>
    <property type="molecule type" value="Genomic_DNA"/>
</dbReference>
<name>A0A1M7PTQ2_9PSED</name>
<reference evidence="1 2" key="1">
    <citation type="submission" date="2016-11" db="EMBL/GenBank/DDBJ databases">
        <authorList>
            <person name="Jaros S."/>
            <person name="Januszkiewicz K."/>
            <person name="Wedrychowicz H."/>
        </authorList>
    </citation>
    <scope>NUCLEOTIDE SEQUENCE [LARGE SCALE GENOMIC DNA]</scope>
    <source>
        <strain evidence="1 2">LMG 26898</strain>
    </source>
</reference>
<evidence type="ECO:0000313" key="2">
    <source>
        <dbReference type="Proteomes" id="UP000183983"/>
    </source>
</evidence>
<dbReference type="Pfam" id="PF11185">
    <property type="entry name" value="DUF2971"/>
    <property type="match status" value="1"/>
</dbReference>
<dbReference type="Proteomes" id="UP000183983">
    <property type="component" value="Unassembled WGS sequence"/>
</dbReference>
<evidence type="ECO:0008006" key="3">
    <source>
        <dbReference type="Google" id="ProtNLM"/>
    </source>
</evidence>
<dbReference type="InterPro" id="IPR021352">
    <property type="entry name" value="DUF2971"/>
</dbReference>
<evidence type="ECO:0000313" key="1">
    <source>
        <dbReference type="EMBL" id="SHN20862.1"/>
    </source>
</evidence>
<gene>
    <name evidence="1" type="ORF">SAMN05216593_11383</name>
</gene>